<gene>
    <name evidence="1" type="ORF">MNBD_GAMMA19-2288</name>
</gene>
<protein>
    <submittedName>
        <fullName evidence="1">Uncharacterized protein</fullName>
    </submittedName>
</protein>
<sequence length="24" mass="2894">MMRKSLIFLIRVYRYAISPLMGPH</sequence>
<evidence type="ECO:0000313" key="1">
    <source>
        <dbReference type="EMBL" id="VAX02702.1"/>
    </source>
</evidence>
<feature type="non-terminal residue" evidence="1">
    <location>
        <position position="24"/>
    </location>
</feature>
<dbReference type="AlphaFoldDB" id="A0A3B1AFX4"/>
<accession>A0A3B1AFX4</accession>
<organism evidence="1">
    <name type="scientific">hydrothermal vent metagenome</name>
    <dbReference type="NCBI Taxonomy" id="652676"/>
    <lineage>
        <taxon>unclassified sequences</taxon>
        <taxon>metagenomes</taxon>
        <taxon>ecological metagenomes</taxon>
    </lineage>
</organism>
<dbReference type="EMBL" id="UOFV01000341">
    <property type="protein sequence ID" value="VAX02702.1"/>
    <property type="molecule type" value="Genomic_DNA"/>
</dbReference>
<reference evidence="1" key="1">
    <citation type="submission" date="2018-06" db="EMBL/GenBank/DDBJ databases">
        <authorList>
            <person name="Zhirakovskaya E."/>
        </authorList>
    </citation>
    <scope>NUCLEOTIDE SEQUENCE</scope>
</reference>
<name>A0A3B1AFX4_9ZZZZ</name>
<proteinExistence type="predicted"/>